<evidence type="ECO:0000256" key="7">
    <source>
        <dbReference type="ARBA" id="ARBA00023136"/>
    </source>
</evidence>
<name>A0A3A1Y304_9GAMM</name>
<proteinExistence type="predicted"/>
<dbReference type="GO" id="GO:0140359">
    <property type="term" value="F:ABC-type transporter activity"/>
    <property type="evidence" value="ECO:0007669"/>
    <property type="project" value="InterPro"/>
</dbReference>
<dbReference type="InterPro" id="IPR003439">
    <property type="entry name" value="ABC_transporter-like_ATP-bd"/>
</dbReference>
<keyword evidence="2" id="KW-1003">Cell membrane</keyword>
<dbReference type="SMART" id="SM00382">
    <property type="entry name" value="AAA"/>
    <property type="match status" value="1"/>
</dbReference>
<keyword evidence="6 8" id="KW-1133">Transmembrane helix</keyword>
<sequence>MFKLLTRLFAGKTFIMLLGLVLTILSLGSSLGLLTLSAWFLASCYLVASIDFNIFYPSSSVRGFAISRTALKYAQRLVTHKATFEVLTKLRIQVFAGLLPMFTDINKMEKYRSSLNKGNNKLSDNELFDRVIKDIDNLDGFYVNILIPFLGTLLLFVGFTIGLGYIDQKLALFVGGSLILVTLIVPWIFYSLGKKIAANIEQETTSLRLAFLNYLELQFENVIFNREKAKLDKLDQLNSQLISKQLQQDKYVNLTTFILQVLLGTLLTVTIFGTSYLQVLHATDLRLPGLALIFIFIIIGSIEFIIPLANLFVHLGQVIVAARNLEPLLDDKQASKLANELIAQDLEKVEDLSAVGDTSKFFPDQLSQEVVKQTHSIELEVKNFNFNYQKNAVIENLNFKFAPKHTYLIQGDSGLGKTTLLNCILGLETSYSGEINFHLQDKEGQKITSLEARSGMQRELCVHLSQRVYIFNDSIFDNLKIAKDDLTVEQAQEVLTLVGLGYLTKDLQQILGNGGRALSGGEIRRFGIARVLLSQAKLFVLDEPTESIDYALEKTVLELIFAHANKLEASVILVSHNKNNYDYCQHLLKMGKLNNTTYLEEFSH</sequence>
<dbReference type="InterPro" id="IPR017871">
    <property type="entry name" value="ABC_transporter-like_CS"/>
</dbReference>
<dbReference type="RefSeq" id="WP_119525538.1">
    <property type="nucleotide sequence ID" value="NZ_NRHC01000085.1"/>
</dbReference>
<keyword evidence="7 8" id="KW-0472">Membrane</keyword>
<keyword evidence="3 8" id="KW-0812">Transmembrane</keyword>
<dbReference type="InterPro" id="IPR003593">
    <property type="entry name" value="AAA+_ATPase"/>
</dbReference>
<dbReference type="InterPro" id="IPR036640">
    <property type="entry name" value="ABC1_TM_sf"/>
</dbReference>
<gene>
    <name evidence="11" type="ORF">CKF54_06410</name>
</gene>
<evidence type="ECO:0000256" key="8">
    <source>
        <dbReference type="SAM" id="Phobius"/>
    </source>
</evidence>
<evidence type="ECO:0000313" key="12">
    <source>
        <dbReference type="Proteomes" id="UP000265691"/>
    </source>
</evidence>
<dbReference type="EMBL" id="NRHC01000085">
    <property type="protein sequence ID" value="RIY31598.1"/>
    <property type="molecule type" value="Genomic_DNA"/>
</dbReference>
<evidence type="ECO:0000256" key="5">
    <source>
        <dbReference type="ARBA" id="ARBA00022840"/>
    </source>
</evidence>
<evidence type="ECO:0000256" key="6">
    <source>
        <dbReference type="ARBA" id="ARBA00022989"/>
    </source>
</evidence>
<dbReference type="SUPFAM" id="SSF90123">
    <property type="entry name" value="ABC transporter transmembrane region"/>
    <property type="match status" value="1"/>
</dbReference>
<evidence type="ECO:0008006" key="13">
    <source>
        <dbReference type="Google" id="ProtNLM"/>
    </source>
</evidence>
<protein>
    <recommendedName>
        <fullName evidence="13">Thiol reductant ABC exporter subunit CydC</fullName>
    </recommendedName>
</protein>
<dbReference type="InterPro" id="IPR039421">
    <property type="entry name" value="Type_1_exporter"/>
</dbReference>
<evidence type="ECO:0000259" key="10">
    <source>
        <dbReference type="PROSITE" id="PS50929"/>
    </source>
</evidence>
<dbReference type="Proteomes" id="UP000265691">
    <property type="component" value="Unassembled WGS sequence"/>
</dbReference>
<evidence type="ECO:0000256" key="1">
    <source>
        <dbReference type="ARBA" id="ARBA00004651"/>
    </source>
</evidence>
<dbReference type="Pfam" id="PF00005">
    <property type="entry name" value="ABC_tran"/>
    <property type="match status" value="1"/>
</dbReference>
<feature type="domain" description="ABC transmembrane type-1" evidence="10">
    <location>
        <begin position="17"/>
        <end position="317"/>
    </location>
</feature>
<feature type="transmembrane region" description="Helical" evidence="8">
    <location>
        <begin position="141"/>
        <end position="166"/>
    </location>
</feature>
<feature type="domain" description="ABC transporter" evidence="9">
    <location>
        <begin position="379"/>
        <end position="602"/>
    </location>
</feature>
<dbReference type="InterPro" id="IPR011527">
    <property type="entry name" value="ABC1_TM_dom"/>
</dbReference>
<evidence type="ECO:0000256" key="4">
    <source>
        <dbReference type="ARBA" id="ARBA00022741"/>
    </source>
</evidence>
<evidence type="ECO:0000313" key="11">
    <source>
        <dbReference type="EMBL" id="RIY31598.1"/>
    </source>
</evidence>
<dbReference type="GO" id="GO:0034040">
    <property type="term" value="F:ATPase-coupled lipid transmembrane transporter activity"/>
    <property type="evidence" value="ECO:0007669"/>
    <property type="project" value="TreeGrafter"/>
</dbReference>
<dbReference type="PROSITE" id="PS50893">
    <property type="entry name" value="ABC_TRANSPORTER_2"/>
    <property type="match status" value="1"/>
</dbReference>
<dbReference type="OrthoDB" id="9802264at2"/>
<dbReference type="PROSITE" id="PS50929">
    <property type="entry name" value="ABC_TM1F"/>
    <property type="match status" value="1"/>
</dbReference>
<comment type="caution">
    <text evidence="11">The sequence shown here is derived from an EMBL/GenBank/DDBJ whole genome shotgun (WGS) entry which is preliminary data.</text>
</comment>
<organism evidence="11 12">
    <name type="scientific">Psittacicella hinzii</name>
    <dbReference type="NCBI Taxonomy" id="2028575"/>
    <lineage>
        <taxon>Bacteria</taxon>
        <taxon>Pseudomonadati</taxon>
        <taxon>Pseudomonadota</taxon>
        <taxon>Gammaproteobacteria</taxon>
        <taxon>Pasteurellales</taxon>
        <taxon>Psittacicellaceae</taxon>
        <taxon>Psittacicella</taxon>
    </lineage>
</organism>
<dbReference type="PANTHER" id="PTHR24221:SF654">
    <property type="entry name" value="ATP-BINDING CASSETTE SUB-FAMILY B MEMBER 6"/>
    <property type="match status" value="1"/>
</dbReference>
<feature type="transmembrane region" description="Helical" evidence="8">
    <location>
        <begin position="289"/>
        <end position="313"/>
    </location>
</feature>
<dbReference type="SUPFAM" id="SSF52540">
    <property type="entry name" value="P-loop containing nucleoside triphosphate hydrolases"/>
    <property type="match status" value="1"/>
</dbReference>
<dbReference type="GO" id="GO:0005886">
    <property type="term" value="C:plasma membrane"/>
    <property type="evidence" value="ECO:0007669"/>
    <property type="project" value="UniProtKB-SubCell"/>
</dbReference>
<evidence type="ECO:0000256" key="3">
    <source>
        <dbReference type="ARBA" id="ARBA00022692"/>
    </source>
</evidence>
<dbReference type="GO" id="GO:0005524">
    <property type="term" value="F:ATP binding"/>
    <property type="evidence" value="ECO:0007669"/>
    <property type="project" value="UniProtKB-KW"/>
</dbReference>
<reference evidence="11 12" key="1">
    <citation type="submission" date="2017-08" db="EMBL/GenBank/DDBJ databases">
        <title>Reclassification of Bisgaard taxon 37 and 44.</title>
        <authorList>
            <person name="Christensen H."/>
        </authorList>
    </citation>
    <scope>NUCLEOTIDE SEQUENCE [LARGE SCALE GENOMIC DNA]</scope>
    <source>
        <strain evidence="11 12">B96_3</strain>
    </source>
</reference>
<feature type="transmembrane region" description="Helical" evidence="8">
    <location>
        <begin position="251"/>
        <end position="277"/>
    </location>
</feature>
<dbReference type="GO" id="GO:0016887">
    <property type="term" value="F:ATP hydrolysis activity"/>
    <property type="evidence" value="ECO:0007669"/>
    <property type="project" value="InterPro"/>
</dbReference>
<dbReference type="PROSITE" id="PS00211">
    <property type="entry name" value="ABC_TRANSPORTER_1"/>
    <property type="match status" value="1"/>
</dbReference>
<dbReference type="AlphaFoldDB" id="A0A3A1Y304"/>
<accession>A0A3A1Y304</accession>
<evidence type="ECO:0000256" key="2">
    <source>
        <dbReference type="ARBA" id="ARBA00022475"/>
    </source>
</evidence>
<dbReference type="PANTHER" id="PTHR24221">
    <property type="entry name" value="ATP-BINDING CASSETTE SUB-FAMILY B"/>
    <property type="match status" value="1"/>
</dbReference>
<keyword evidence="4" id="KW-0547">Nucleotide-binding</keyword>
<keyword evidence="12" id="KW-1185">Reference proteome</keyword>
<comment type="subcellular location">
    <subcellularLocation>
        <location evidence="1">Cell membrane</location>
        <topology evidence="1">Multi-pass membrane protein</topology>
    </subcellularLocation>
</comment>
<feature type="transmembrane region" description="Helical" evidence="8">
    <location>
        <begin position="172"/>
        <end position="192"/>
    </location>
</feature>
<dbReference type="InterPro" id="IPR027417">
    <property type="entry name" value="P-loop_NTPase"/>
</dbReference>
<evidence type="ECO:0000259" key="9">
    <source>
        <dbReference type="PROSITE" id="PS50893"/>
    </source>
</evidence>
<feature type="transmembrane region" description="Helical" evidence="8">
    <location>
        <begin position="38"/>
        <end position="56"/>
    </location>
</feature>
<keyword evidence="5" id="KW-0067">ATP-binding</keyword>
<dbReference type="Gene3D" id="3.40.50.300">
    <property type="entry name" value="P-loop containing nucleotide triphosphate hydrolases"/>
    <property type="match status" value="1"/>
</dbReference>
<dbReference type="Gene3D" id="1.20.1560.10">
    <property type="entry name" value="ABC transporter type 1, transmembrane domain"/>
    <property type="match status" value="1"/>
</dbReference>